<dbReference type="GeneID" id="96294904"/>
<name>A0ABQ3AUE7_9ACTN</name>
<sequence length="248" mass="26014">MAAIPQDLLDRVRDLERRVHELAGRANIRPAMNEITHGNVRIGEGGTLDVRSPGGAQVLGVGQFSTGRYGVSMAREDGTGVALEVGGNATNAAQMVRLFPRGGYPSPIVMDDAYADGYLGRPWVPIPLAPSATVTAADWTTTHAGTVWTQHAMLVAYWSIYAPSGTTAEARLVVNRGGDLTQLGDTVTTSGKETFTAQRIAPRAHGLARGDTGVLLIQARRTAGTGTAIAWCQGMWGAHTANPAEAGA</sequence>
<dbReference type="EMBL" id="BMUU01000018">
    <property type="protein sequence ID" value="GGY65698.1"/>
    <property type="molecule type" value="Genomic_DNA"/>
</dbReference>
<dbReference type="RefSeq" id="WP_190029231.1">
    <property type="nucleotide sequence ID" value="NZ_BMUU01000018.1"/>
</dbReference>
<dbReference type="Proteomes" id="UP000600946">
    <property type="component" value="Unassembled WGS sequence"/>
</dbReference>
<protein>
    <recommendedName>
        <fullName evidence="3">Minor tail protein</fullName>
    </recommendedName>
</protein>
<evidence type="ECO:0008006" key="3">
    <source>
        <dbReference type="Google" id="ProtNLM"/>
    </source>
</evidence>
<gene>
    <name evidence="1" type="ORF">GCM10010326_70380</name>
</gene>
<comment type="caution">
    <text evidence="1">The sequence shown here is derived from an EMBL/GenBank/DDBJ whole genome shotgun (WGS) entry which is preliminary data.</text>
</comment>
<evidence type="ECO:0000313" key="2">
    <source>
        <dbReference type="Proteomes" id="UP000600946"/>
    </source>
</evidence>
<evidence type="ECO:0000313" key="1">
    <source>
        <dbReference type="EMBL" id="GGY65698.1"/>
    </source>
</evidence>
<reference evidence="2" key="1">
    <citation type="journal article" date="2019" name="Int. J. Syst. Evol. Microbiol.">
        <title>The Global Catalogue of Microorganisms (GCM) 10K type strain sequencing project: providing services to taxonomists for standard genome sequencing and annotation.</title>
        <authorList>
            <consortium name="The Broad Institute Genomics Platform"/>
            <consortium name="The Broad Institute Genome Sequencing Center for Infectious Disease"/>
            <person name="Wu L."/>
            <person name="Ma J."/>
        </authorList>
    </citation>
    <scope>NUCLEOTIDE SEQUENCE [LARGE SCALE GENOMIC DNA]</scope>
    <source>
        <strain evidence="2">JCM 4594</strain>
    </source>
</reference>
<organism evidence="1 2">
    <name type="scientific">Streptomyces xanthochromogenes</name>
    <dbReference type="NCBI Taxonomy" id="67384"/>
    <lineage>
        <taxon>Bacteria</taxon>
        <taxon>Bacillati</taxon>
        <taxon>Actinomycetota</taxon>
        <taxon>Actinomycetes</taxon>
        <taxon>Kitasatosporales</taxon>
        <taxon>Streptomycetaceae</taxon>
        <taxon>Streptomyces</taxon>
    </lineage>
</organism>
<keyword evidence="2" id="KW-1185">Reference proteome</keyword>
<accession>A0ABQ3AUE7</accession>
<proteinExistence type="predicted"/>